<keyword evidence="10 12" id="KW-0326">Glycosidase</keyword>
<keyword evidence="6" id="KW-0408">Iron</keyword>
<dbReference type="InterPro" id="IPR003265">
    <property type="entry name" value="HhH-GPD_domain"/>
</dbReference>
<keyword evidence="8 12" id="KW-0234">DNA repair</keyword>
<evidence type="ECO:0000256" key="6">
    <source>
        <dbReference type="ARBA" id="ARBA00023004"/>
    </source>
</evidence>
<dbReference type="GO" id="GO:0046872">
    <property type="term" value="F:metal ion binding"/>
    <property type="evidence" value="ECO:0007669"/>
    <property type="project" value="UniProtKB-KW"/>
</dbReference>
<keyword evidence="5" id="KW-0809">Transit peptide</keyword>
<evidence type="ECO:0000256" key="10">
    <source>
        <dbReference type="ARBA" id="ARBA00023295"/>
    </source>
</evidence>
<gene>
    <name evidence="16" type="primary">nthl1</name>
    <name evidence="12" type="synonym">NTHL1</name>
</gene>
<dbReference type="GO" id="GO:0000703">
    <property type="term" value="F:oxidized pyrimidine nucleobase lesion DNA N-glycosylase activity"/>
    <property type="evidence" value="ECO:0007669"/>
    <property type="project" value="UniProtKB-UniRule"/>
</dbReference>
<dbReference type="InterPro" id="IPR023170">
    <property type="entry name" value="HhH_base_excis_C"/>
</dbReference>
<keyword evidence="12" id="KW-0496">Mitochondrion</keyword>
<dbReference type="RefSeq" id="XP_029015031.1">
    <property type="nucleotide sequence ID" value="XM_029159198.3"/>
</dbReference>
<dbReference type="InterPro" id="IPR004036">
    <property type="entry name" value="Endonuclease-III-like_CS2"/>
</dbReference>
<evidence type="ECO:0000256" key="3">
    <source>
        <dbReference type="ARBA" id="ARBA00022763"/>
    </source>
</evidence>
<proteinExistence type="inferred from homology"/>
<dbReference type="SMART" id="SM00478">
    <property type="entry name" value="ENDO3c"/>
    <property type="match status" value="1"/>
</dbReference>
<dbReference type="InParanoid" id="A0A6P7N6B6"/>
<keyword evidence="15" id="KW-1185">Reference proteome</keyword>
<dbReference type="GO" id="GO:0005634">
    <property type="term" value="C:nucleus"/>
    <property type="evidence" value="ECO:0007669"/>
    <property type="project" value="UniProtKB-SubCell"/>
</dbReference>
<feature type="domain" description="HhH-GPD" evidence="14">
    <location>
        <begin position="189"/>
        <end position="339"/>
    </location>
</feature>
<evidence type="ECO:0000256" key="8">
    <source>
        <dbReference type="ARBA" id="ARBA00023204"/>
    </source>
</evidence>
<dbReference type="FunFam" id="1.10.340.30:FF:000005">
    <property type="entry name" value="Endonuclease III-like protein 1"/>
    <property type="match status" value="1"/>
</dbReference>
<dbReference type="GO" id="GO:0006289">
    <property type="term" value="P:nucleotide-excision repair"/>
    <property type="evidence" value="ECO:0007669"/>
    <property type="project" value="TreeGrafter"/>
</dbReference>
<comment type="catalytic activity">
    <reaction evidence="11 12">
        <text>2'-deoxyribonucleotide-(2'-deoxyribose 5'-phosphate)-2'-deoxyribonucleotide-DNA = a 3'-end 2'-deoxyribonucleotide-(2,3-dehydro-2,3-deoxyribose 5'-phosphate)-DNA + a 5'-end 5'-phospho-2'-deoxyribonucleoside-DNA + H(+)</text>
        <dbReference type="Rhea" id="RHEA:66592"/>
        <dbReference type="Rhea" id="RHEA-COMP:13180"/>
        <dbReference type="Rhea" id="RHEA-COMP:16897"/>
        <dbReference type="Rhea" id="RHEA-COMP:17067"/>
        <dbReference type="ChEBI" id="CHEBI:15378"/>
        <dbReference type="ChEBI" id="CHEBI:136412"/>
        <dbReference type="ChEBI" id="CHEBI:157695"/>
        <dbReference type="ChEBI" id="CHEBI:167181"/>
        <dbReference type="EC" id="4.2.99.18"/>
    </reaction>
</comment>
<evidence type="ECO:0000256" key="2">
    <source>
        <dbReference type="ARBA" id="ARBA00022723"/>
    </source>
</evidence>
<dbReference type="PANTHER" id="PTHR43286:SF1">
    <property type="entry name" value="ENDONUCLEASE III-LIKE PROTEIN 1"/>
    <property type="match status" value="1"/>
</dbReference>
<sequence>MTGTPPKRYQLHFSLHVTPRYGRCSAAVCYAMNYVVQRFKMTSPYFAVTRKGKQAAAVSLGSKLSSRRRDVESIPCVEVKVEAEEQETSSVPLAAGYDVNLQVKTDPPPLRLTRSRRRPLKVEYEEVEGASRVKTEHWEPPDWKKQLGFIREMRSGRDAPVDHLGAGKCYDRDAPAPVRRFQVLVSLMLSSQTKDQVTAAAMRKLRAHGCTVENVLATDDDALGKLIYPVGFWRTKVKYLKLTAAMLQKDFGGDIPNCVEGLVRLPGVGPKMAHLAMDIAWDQVSGIGVDTHVHRISNRLGWLRKASRNPEETRKALEEWVPRELWSDINWLLVGFGQQVCLPVGPLCSVCLNQHSCPSAHKSSPPKRPRVGSPRSLNPTTTFKAESDAGQEAPRNSRRTKTEPLPSPVSTATQRRRLKAEVHP</sequence>
<reference evidence="16" key="1">
    <citation type="submission" date="2025-08" db="UniProtKB">
        <authorList>
            <consortium name="RefSeq"/>
        </authorList>
    </citation>
    <scope>IDENTIFICATION</scope>
</reference>
<evidence type="ECO:0000256" key="7">
    <source>
        <dbReference type="ARBA" id="ARBA00023014"/>
    </source>
</evidence>
<dbReference type="HAMAP" id="MF_03183">
    <property type="entry name" value="Endonuclease_III_Nth"/>
    <property type="match status" value="1"/>
</dbReference>
<dbReference type="PANTHER" id="PTHR43286">
    <property type="entry name" value="ENDONUCLEASE III-LIKE PROTEIN 1"/>
    <property type="match status" value="1"/>
</dbReference>
<comment type="subcellular location">
    <subcellularLocation>
        <location evidence="12">Nucleus</location>
    </subcellularLocation>
    <subcellularLocation>
        <location evidence="12">Mitochondrion</location>
    </subcellularLocation>
</comment>
<name>A0A6P7N6B6_BETSP</name>
<dbReference type="EC" id="3.2.2.-" evidence="12"/>
<dbReference type="PROSITE" id="PS01155">
    <property type="entry name" value="ENDONUCLEASE_III_2"/>
    <property type="match status" value="1"/>
</dbReference>
<dbReference type="InterPro" id="IPR011257">
    <property type="entry name" value="DNA_glycosylase"/>
</dbReference>
<feature type="region of interest" description="Disordered" evidence="13">
    <location>
        <begin position="358"/>
        <end position="424"/>
    </location>
</feature>
<comment type="caution">
    <text evidence="12">Lacks conserved residue(s) required for the propagation of feature annotation.</text>
</comment>
<dbReference type="AlphaFoldDB" id="A0A6P7N6B6"/>
<evidence type="ECO:0000256" key="5">
    <source>
        <dbReference type="ARBA" id="ARBA00022946"/>
    </source>
</evidence>
<evidence type="ECO:0000256" key="4">
    <source>
        <dbReference type="ARBA" id="ARBA00022801"/>
    </source>
</evidence>
<organism evidence="15 16">
    <name type="scientific">Betta splendens</name>
    <name type="common">Siamese fighting fish</name>
    <dbReference type="NCBI Taxonomy" id="158456"/>
    <lineage>
        <taxon>Eukaryota</taxon>
        <taxon>Metazoa</taxon>
        <taxon>Chordata</taxon>
        <taxon>Craniata</taxon>
        <taxon>Vertebrata</taxon>
        <taxon>Euteleostomi</taxon>
        <taxon>Actinopterygii</taxon>
        <taxon>Neopterygii</taxon>
        <taxon>Teleostei</taxon>
        <taxon>Neoteleostei</taxon>
        <taxon>Acanthomorphata</taxon>
        <taxon>Anabantaria</taxon>
        <taxon>Anabantiformes</taxon>
        <taxon>Anabantoidei</taxon>
        <taxon>Osphronemidae</taxon>
        <taxon>Betta</taxon>
    </lineage>
</organism>
<dbReference type="InterPro" id="IPR030841">
    <property type="entry name" value="NTH1"/>
</dbReference>
<evidence type="ECO:0000256" key="11">
    <source>
        <dbReference type="ARBA" id="ARBA00044632"/>
    </source>
</evidence>
<dbReference type="GO" id="GO:0006285">
    <property type="term" value="P:base-excision repair, AP site formation"/>
    <property type="evidence" value="ECO:0007669"/>
    <property type="project" value="UniProtKB-UniRule"/>
</dbReference>
<accession>A0A6P7N6B6</accession>
<dbReference type="SUPFAM" id="SSF48150">
    <property type="entry name" value="DNA-glycosylase"/>
    <property type="match status" value="1"/>
</dbReference>
<evidence type="ECO:0000256" key="13">
    <source>
        <dbReference type="SAM" id="MobiDB-lite"/>
    </source>
</evidence>
<evidence type="ECO:0000259" key="14">
    <source>
        <dbReference type="SMART" id="SM00478"/>
    </source>
</evidence>
<dbReference type="Proteomes" id="UP000515150">
    <property type="component" value="Chromosome 1"/>
</dbReference>
<keyword evidence="4 12" id="KW-0378">Hydrolase</keyword>
<keyword evidence="1" id="KW-0004">4Fe-4S</keyword>
<evidence type="ECO:0000313" key="15">
    <source>
        <dbReference type="Proteomes" id="UP000515150"/>
    </source>
</evidence>
<keyword evidence="2" id="KW-0479">Metal-binding</keyword>
<dbReference type="CDD" id="cd00056">
    <property type="entry name" value="ENDO3c"/>
    <property type="match status" value="1"/>
</dbReference>
<protein>
    <recommendedName>
        <fullName evidence="12">Endonuclease III-like protein 1</fullName>
        <ecNumber evidence="12">3.2.2.-</ecNumber>
        <ecNumber evidence="12">4.2.99.18</ecNumber>
    </recommendedName>
    <alternativeName>
        <fullName evidence="12">Bifunctional DNA N-glycosylase/DNA-(apurinic or apyrimidinic site) lyase</fullName>
        <shortName evidence="12">DNA glycosylase/AP lyase</shortName>
    </alternativeName>
</protein>
<dbReference type="CTD" id="4913"/>
<evidence type="ECO:0000313" key="16">
    <source>
        <dbReference type="RefSeq" id="XP_029015031.1"/>
    </source>
</evidence>
<comment type="similarity">
    <text evidence="12">Belongs to the Nth/MutY family.</text>
</comment>
<dbReference type="GO" id="GO:0051539">
    <property type="term" value="F:4 iron, 4 sulfur cluster binding"/>
    <property type="evidence" value="ECO:0007669"/>
    <property type="project" value="UniProtKB-KW"/>
</dbReference>
<feature type="compositionally biased region" description="Polar residues" evidence="13">
    <location>
        <begin position="375"/>
        <end position="384"/>
    </location>
</feature>
<dbReference type="GO" id="GO:0005739">
    <property type="term" value="C:mitochondrion"/>
    <property type="evidence" value="ECO:0007669"/>
    <property type="project" value="UniProtKB-SubCell"/>
</dbReference>
<evidence type="ECO:0000256" key="12">
    <source>
        <dbReference type="HAMAP-Rule" id="MF_03183"/>
    </source>
</evidence>
<dbReference type="GeneID" id="114860528"/>
<dbReference type="Gene3D" id="1.10.340.30">
    <property type="entry name" value="Hypothetical protein, domain 2"/>
    <property type="match status" value="1"/>
</dbReference>
<dbReference type="FunCoup" id="A0A6P7N6B6">
    <property type="interactions" value="1146"/>
</dbReference>
<dbReference type="Gene3D" id="1.10.1670.10">
    <property type="entry name" value="Helix-hairpin-Helix base-excision DNA repair enzymes (C-terminal)"/>
    <property type="match status" value="1"/>
</dbReference>
<dbReference type="GO" id="GO:0003677">
    <property type="term" value="F:DNA binding"/>
    <property type="evidence" value="ECO:0007669"/>
    <property type="project" value="UniProtKB-UniRule"/>
</dbReference>
<evidence type="ECO:0000256" key="9">
    <source>
        <dbReference type="ARBA" id="ARBA00023239"/>
    </source>
</evidence>
<comment type="function">
    <text evidence="12">Bifunctional DNA N-glycosylase with associated apurinic/apyrimidinic (AP) lyase function that catalyzes the first step in base excision repair (BER), the primary repair pathway for the repair of oxidative DNA damage. The DNA N-glycosylase activity releases the damaged DNA base from DNA by cleaving the N-glycosidic bond, leaving an AP site. The AP lyase activity cleaves the phosphodiester bond 3' to the AP site by a beta-elimination. Primarily recognizes and repairs oxidative base damage of pyrimidines.</text>
</comment>
<dbReference type="KEGG" id="bspl:114860528"/>
<dbReference type="Pfam" id="PF00730">
    <property type="entry name" value="HhH-GPD"/>
    <property type="match status" value="1"/>
</dbReference>
<evidence type="ECO:0000256" key="1">
    <source>
        <dbReference type="ARBA" id="ARBA00022485"/>
    </source>
</evidence>
<dbReference type="EC" id="4.2.99.18" evidence="12"/>
<dbReference type="OrthoDB" id="2099276at2759"/>
<dbReference type="FunFam" id="1.10.1670.10:FF:000003">
    <property type="entry name" value="Endonuclease III homolog"/>
    <property type="match status" value="1"/>
</dbReference>
<dbReference type="GO" id="GO:0140078">
    <property type="term" value="F:class I DNA-(apurinic or apyrimidinic site) endonuclease activity"/>
    <property type="evidence" value="ECO:0007669"/>
    <property type="project" value="UniProtKB-EC"/>
</dbReference>
<keyword evidence="3 12" id="KW-0227">DNA damage</keyword>
<keyword evidence="12" id="KW-0539">Nucleus</keyword>
<keyword evidence="7" id="KW-0411">Iron-sulfur</keyword>
<keyword evidence="9 12" id="KW-0456">Lyase</keyword>